<feature type="domain" description="DYW" evidence="2">
    <location>
        <begin position="17"/>
        <end position="82"/>
    </location>
</feature>
<dbReference type="STRING" id="3694.A0A2K2A1D2"/>
<dbReference type="Proteomes" id="UP000006729">
    <property type="component" value="Chromosome 6"/>
</dbReference>
<keyword evidence="4" id="KW-1185">Reference proteome</keyword>
<protein>
    <recommendedName>
        <fullName evidence="2">DYW domain-containing protein</fullName>
    </recommendedName>
</protein>
<dbReference type="InterPro" id="IPR032867">
    <property type="entry name" value="DYW_dom"/>
</dbReference>
<dbReference type="EMBL" id="CM009295">
    <property type="protein sequence ID" value="PNT31334.1"/>
    <property type="molecule type" value="Genomic_DNA"/>
</dbReference>
<name>A0A2K2A1D2_POPTR</name>
<proteinExistence type="inferred from homology"/>
<comment type="similarity">
    <text evidence="1">Belongs to the PPR family. PCMP-H subfamily.</text>
</comment>
<reference evidence="3 4" key="1">
    <citation type="journal article" date="2006" name="Science">
        <title>The genome of black cottonwood, Populus trichocarpa (Torr. &amp; Gray).</title>
        <authorList>
            <person name="Tuskan G.A."/>
            <person name="Difazio S."/>
            <person name="Jansson S."/>
            <person name="Bohlmann J."/>
            <person name="Grigoriev I."/>
            <person name="Hellsten U."/>
            <person name="Putnam N."/>
            <person name="Ralph S."/>
            <person name="Rombauts S."/>
            <person name="Salamov A."/>
            <person name="Schein J."/>
            <person name="Sterck L."/>
            <person name="Aerts A."/>
            <person name="Bhalerao R.R."/>
            <person name="Bhalerao R.P."/>
            <person name="Blaudez D."/>
            <person name="Boerjan W."/>
            <person name="Brun A."/>
            <person name="Brunner A."/>
            <person name="Busov V."/>
            <person name="Campbell M."/>
            <person name="Carlson J."/>
            <person name="Chalot M."/>
            <person name="Chapman J."/>
            <person name="Chen G.L."/>
            <person name="Cooper D."/>
            <person name="Coutinho P.M."/>
            <person name="Couturier J."/>
            <person name="Covert S."/>
            <person name="Cronk Q."/>
            <person name="Cunningham R."/>
            <person name="Davis J."/>
            <person name="Degroeve S."/>
            <person name="Dejardin A."/>
            <person name="Depamphilis C."/>
            <person name="Detter J."/>
            <person name="Dirks B."/>
            <person name="Dubchak I."/>
            <person name="Duplessis S."/>
            <person name="Ehlting J."/>
            <person name="Ellis B."/>
            <person name="Gendler K."/>
            <person name="Goodstein D."/>
            <person name="Gribskov M."/>
            <person name="Grimwood J."/>
            <person name="Groover A."/>
            <person name="Gunter L."/>
            <person name="Hamberger B."/>
            <person name="Heinze B."/>
            <person name="Helariutta Y."/>
            <person name="Henrissat B."/>
            <person name="Holligan D."/>
            <person name="Holt R."/>
            <person name="Huang W."/>
            <person name="Islam-Faridi N."/>
            <person name="Jones S."/>
            <person name="Jones-Rhoades M."/>
            <person name="Jorgensen R."/>
            <person name="Joshi C."/>
            <person name="Kangasjarvi J."/>
            <person name="Karlsson J."/>
            <person name="Kelleher C."/>
            <person name="Kirkpatrick R."/>
            <person name="Kirst M."/>
            <person name="Kohler A."/>
            <person name="Kalluri U."/>
            <person name="Larimer F."/>
            <person name="Leebens-Mack J."/>
            <person name="Leple J.C."/>
            <person name="Locascio P."/>
            <person name="Lou Y."/>
            <person name="Lucas S."/>
            <person name="Martin F."/>
            <person name="Montanini B."/>
            <person name="Napoli C."/>
            <person name="Nelson D.R."/>
            <person name="Nelson C."/>
            <person name="Nieminen K."/>
            <person name="Nilsson O."/>
            <person name="Pereda V."/>
            <person name="Peter G."/>
            <person name="Philippe R."/>
            <person name="Pilate G."/>
            <person name="Poliakov A."/>
            <person name="Razumovskaya J."/>
            <person name="Richardson P."/>
            <person name="Rinaldi C."/>
            <person name="Ritland K."/>
            <person name="Rouze P."/>
            <person name="Ryaboy D."/>
            <person name="Schmutz J."/>
            <person name="Schrader J."/>
            <person name="Segerman B."/>
            <person name="Shin H."/>
            <person name="Siddiqui A."/>
            <person name="Sterky F."/>
            <person name="Terry A."/>
            <person name="Tsai C.J."/>
            <person name="Uberbacher E."/>
            <person name="Unneberg P."/>
            <person name="Vahala J."/>
            <person name="Wall K."/>
            <person name="Wessler S."/>
            <person name="Yang G."/>
            <person name="Yin T."/>
            <person name="Douglas C."/>
            <person name="Marra M."/>
            <person name="Sandberg G."/>
            <person name="Van de Peer Y."/>
            <person name="Rokhsar D."/>
        </authorList>
    </citation>
    <scope>NUCLEOTIDE SEQUENCE [LARGE SCALE GENOMIC DNA]</scope>
    <source>
        <strain evidence="4">cv. Nisqually</strain>
    </source>
</reference>
<gene>
    <name evidence="3" type="ORF">POPTR_006G128100</name>
</gene>
<dbReference type="Pfam" id="PF14432">
    <property type="entry name" value="DYW_deaminase"/>
    <property type="match status" value="1"/>
</dbReference>
<dbReference type="AlphaFoldDB" id="A0A2K2A1D2"/>
<dbReference type="InParanoid" id="A0A2K2A1D2"/>
<evidence type="ECO:0000313" key="4">
    <source>
        <dbReference type="Proteomes" id="UP000006729"/>
    </source>
</evidence>
<organism evidence="3 4">
    <name type="scientific">Populus trichocarpa</name>
    <name type="common">Western balsam poplar</name>
    <name type="synonym">Populus balsamifera subsp. trichocarpa</name>
    <dbReference type="NCBI Taxonomy" id="3694"/>
    <lineage>
        <taxon>Eukaryota</taxon>
        <taxon>Viridiplantae</taxon>
        <taxon>Streptophyta</taxon>
        <taxon>Embryophyta</taxon>
        <taxon>Tracheophyta</taxon>
        <taxon>Spermatophyta</taxon>
        <taxon>Magnoliopsida</taxon>
        <taxon>eudicotyledons</taxon>
        <taxon>Gunneridae</taxon>
        <taxon>Pentapetalae</taxon>
        <taxon>rosids</taxon>
        <taxon>fabids</taxon>
        <taxon>Malpighiales</taxon>
        <taxon>Salicaceae</taxon>
        <taxon>Saliceae</taxon>
        <taxon>Populus</taxon>
    </lineage>
</organism>
<dbReference type="GO" id="GO:0008270">
    <property type="term" value="F:zinc ion binding"/>
    <property type="evidence" value="ECO:0007669"/>
    <property type="project" value="InterPro"/>
</dbReference>
<sequence>MKLKLIFLEIRKDSGGKGNTRFVLHDLDQEAKEKALFSHSERIAIVNGPTNTPPGTTLRIVRNLRICGDFYNLIEGDTKIKRNILERIIF</sequence>
<evidence type="ECO:0000259" key="2">
    <source>
        <dbReference type="Pfam" id="PF14432"/>
    </source>
</evidence>
<evidence type="ECO:0000256" key="1">
    <source>
        <dbReference type="ARBA" id="ARBA00006643"/>
    </source>
</evidence>
<evidence type="ECO:0000313" key="3">
    <source>
        <dbReference type="EMBL" id="PNT31334.1"/>
    </source>
</evidence>
<accession>A0A2K2A1D2</accession>